<dbReference type="Gene3D" id="1.10.530.10">
    <property type="match status" value="1"/>
</dbReference>
<dbReference type="SUPFAM" id="SSF53955">
    <property type="entry name" value="Lysozyme-like"/>
    <property type="match status" value="1"/>
</dbReference>
<organism evidence="4 5">
    <name type="scientific">Psychroflexus maritimus</name>
    <dbReference type="NCBI Taxonomy" id="2714865"/>
    <lineage>
        <taxon>Bacteria</taxon>
        <taxon>Pseudomonadati</taxon>
        <taxon>Bacteroidota</taxon>
        <taxon>Flavobacteriia</taxon>
        <taxon>Flavobacteriales</taxon>
        <taxon>Flavobacteriaceae</taxon>
        <taxon>Psychroflexus</taxon>
    </lineage>
</organism>
<evidence type="ECO:0000313" key="4">
    <source>
        <dbReference type="EMBL" id="NGZ88907.1"/>
    </source>
</evidence>
<dbReference type="PANTHER" id="PTHR37423:SF2">
    <property type="entry name" value="MEMBRANE-BOUND LYTIC MUREIN TRANSGLYCOSYLASE C"/>
    <property type="match status" value="1"/>
</dbReference>
<accession>A0A967AAZ0</accession>
<dbReference type="Pfam" id="PF01464">
    <property type="entry name" value="SLT"/>
    <property type="match status" value="1"/>
</dbReference>
<sequence>MEIKNKKSKFQLISSISIAIVGITIVLIALGFTKTDVLSTEKEKANPTNASVQSLGLPENITFANESVPLNDPDVAERLDRELLVNTYWQSNAIMLIKRGHKYFPIIEPILKDYGVPDDFKFLALAESGLMQVVSPAGATGFWQLMKATAKEYGLEVNTNVDERYNIELATHAACQYLLKSKEKFGSWTLAAAAYNAGNTGILRQQERQEVENYYDLLLIEETSRYVFRILALKEIFNNYEDYGFSIDPSHFYSTSKSKPLMVDYAIDNLAEFAKTQGISYKTLKRFNPWLRDNFLVNNSGKEYVFQIPDTLNYPIHSLHKN</sequence>
<evidence type="ECO:0000256" key="1">
    <source>
        <dbReference type="ARBA" id="ARBA00007734"/>
    </source>
</evidence>
<evidence type="ECO:0000256" key="2">
    <source>
        <dbReference type="SAM" id="Phobius"/>
    </source>
</evidence>
<evidence type="ECO:0000313" key="5">
    <source>
        <dbReference type="Proteomes" id="UP000643701"/>
    </source>
</evidence>
<proteinExistence type="inferred from homology"/>
<keyword evidence="2" id="KW-1133">Transmembrane helix</keyword>
<evidence type="ECO:0000259" key="3">
    <source>
        <dbReference type="Pfam" id="PF01464"/>
    </source>
</evidence>
<dbReference type="InterPro" id="IPR008258">
    <property type="entry name" value="Transglycosylase_SLT_dom_1"/>
</dbReference>
<dbReference type="EMBL" id="JAANAS010000002">
    <property type="protein sequence ID" value="NGZ88907.1"/>
    <property type="molecule type" value="Genomic_DNA"/>
</dbReference>
<keyword evidence="2" id="KW-0812">Transmembrane</keyword>
<dbReference type="AlphaFoldDB" id="A0A967AAZ0"/>
<keyword evidence="2" id="KW-0472">Membrane</keyword>
<gene>
    <name evidence="4" type="ORF">G7034_01415</name>
</gene>
<reference evidence="4" key="1">
    <citation type="submission" date="2020-03" db="EMBL/GenBank/DDBJ databases">
        <title>Psychroflexus Maritimus sp. nov., isolate from marine sediment.</title>
        <authorList>
            <person name="Zhong Y.-L."/>
        </authorList>
    </citation>
    <scope>NUCLEOTIDE SEQUENCE</scope>
    <source>
        <strain evidence="4">C1</strain>
    </source>
</reference>
<keyword evidence="5" id="KW-1185">Reference proteome</keyword>
<dbReference type="InterPro" id="IPR023346">
    <property type="entry name" value="Lysozyme-like_dom_sf"/>
</dbReference>
<dbReference type="RefSeq" id="WP_166399177.1">
    <property type="nucleotide sequence ID" value="NZ_JAANAS010000002.1"/>
</dbReference>
<comment type="similarity">
    <text evidence="1">Belongs to the transglycosylase Slt family.</text>
</comment>
<name>A0A967AAZ0_9FLAO</name>
<dbReference type="Proteomes" id="UP000643701">
    <property type="component" value="Unassembled WGS sequence"/>
</dbReference>
<feature type="transmembrane region" description="Helical" evidence="2">
    <location>
        <begin position="12"/>
        <end position="32"/>
    </location>
</feature>
<feature type="domain" description="Transglycosylase SLT" evidence="3">
    <location>
        <begin position="108"/>
        <end position="211"/>
    </location>
</feature>
<comment type="caution">
    <text evidence="4">The sequence shown here is derived from an EMBL/GenBank/DDBJ whole genome shotgun (WGS) entry which is preliminary data.</text>
</comment>
<dbReference type="PANTHER" id="PTHR37423">
    <property type="entry name" value="SOLUBLE LYTIC MUREIN TRANSGLYCOSYLASE-RELATED"/>
    <property type="match status" value="1"/>
</dbReference>
<dbReference type="CDD" id="cd16894">
    <property type="entry name" value="MltD-like"/>
    <property type="match status" value="1"/>
</dbReference>
<protein>
    <submittedName>
        <fullName evidence="4">Lytic transglycosylase domain-containing protein</fullName>
    </submittedName>
</protein>